<dbReference type="AlphaFoldDB" id="A0A3M8DZM9"/>
<evidence type="ECO:0000256" key="3">
    <source>
        <dbReference type="ARBA" id="ARBA00012948"/>
    </source>
</evidence>
<dbReference type="Pfam" id="PF00106">
    <property type="entry name" value="adh_short"/>
    <property type="match status" value="1"/>
</dbReference>
<keyword evidence="14" id="KW-1185">Reference proteome</keyword>
<dbReference type="Gene3D" id="3.40.50.720">
    <property type="entry name" value="NAD(P)-binding Rossmann-like Domain"/>
    <property type="match status" value="1"/>
</dbReference>
<sequence length="258" mass="27932">MALLEKKLAELNKPLQGKVALVTGGSRGIGAEIAKELALHGATIVVNYVSNAERAEQVVHEIYEYNQNVSAIQGDVSKTEDIARLCDEILEAHGTIDILINNAGITRDSRFLNMTEEAWNAVISTNMNSLFHLTKRVLPHMVEQDFGRIINISSIIGQAGGFGQTNYAAAKAGMIGFTKSLALETARNNITVNAVCPGYTFTDMVAEVPEKVQEKITSKIPKGRFGTPAEIAKAVRFLAVDGEYITGQCINVNGGMYM</sequence>
<reference evidence="13 14" key="1">
    <citation type="submission" date="2018-10" db="EMBL/GenBank/DDBJ databases">
        <title>Phylogenomics of Brevibacillus.</title>
        <authorList>
            <person name="Dunlap C."/>
        </authorList>
    </citation>
    <scope>NUCLEOTIDE SEQUENCE [LARGE SCALE GENOMIC DNA]</scope>
    <source>
        <strain evidence="13 14">JCM 15716</strain>
    </source>
</reference>
<name>A0A3M8DZM9_9BACL</name>
<keyword evidence="11" id="KW-0444">Lipid biosynthesis</keyword>
<feature type="active site" description="Proton acceptor" evidence="8">
    <location>
        <position position="167"/>
    </location>
</feature>
<organism evidence="13 14">
    <name type="scientific">Brevibacillus fluminis</name>
    <dbReference type="NCBI Taxonomy" id="511487"/>
    <lineage>
        <taxon>Bacteria</taxon>
        <taxon>Bacillati</taxon>
        <taxon>Bacillota</taxon>
        <taxon>Bacilli</taxon>
        <taxon>Bacillales</taxon>
        <taxon>Paenibacillaceae</taxon>
        <taxon>Brevibacillus</taxon>
    </lineage>
</organism>
<dbReference type="InterPro" id="IPR050259">
    <property type="entry name" value="SDR"/>
</dbReference>
<dbReference type="RefSeq" id="WP_122916152.1">
    <property type="nucleotide sequence ID" value="NZ_RHHQ01000003.1"/>
</dbReference>
<dbReference type="InterPro" id="IPR057326">
    <property type="entry name" value="KR_dom"/>
</dbReference>
<dbReference type="SUPFAM" id="SSF51735">
    <property type="entry name" value="NAD(P)-binding Rossmann-fold domains"/>
    <property type="match status" value="1"/>
</dbReference>
<comment type="pathway">
    <text evidence="1 11">Lipid metabolism; fatty acid biosynthesis.</text>
</comment>
<evidence type="ECO:0000256" key="1">
    <source>
        <dbReference type="ARBA" id="ARBA00005194"/>
    </source>
</evidence>
<feature type="binding site" evidence="9">
    <location>
        <begin position="167"/>
        <end position="171"/>
    </location>
    <ligand>
        <name>NADP(+)</name>
        <dbReference type="ChEBI" id="CHEBI:58349"/>
    </ligand>
</feature>
<dbReference type="PANTHER" id="PTHR42879:SF2">
    <property type="entry name" value="3-OXOACYL-[ACYL-CARRIER-PROTEIN] REDUCTASE FABG"/>
    <property type="match status" value="1"/>
</dbReference>
<dbReference type="GO" id="GO:0005737">
    <property type="term" value="C:cytoplasm"/>
    <property type="evidence" value="ECO:0007669"/>
    <property type="project" value="InterPro"/>
</dbReference>
<dbReference type="EC" id="1.1.1.100" evidence="3 11"/>
<evidence type="ECO:0000313" key="13">
    <source>
        <dbReference type="EMBL" id="RNB92447.1"/>
    </source>
</evidence>
<dbReference type="GO" id="GO:0042619">
    <property type="term" value="P:poly-hydroxybutyrate biosynthetic process"/>
    <property type="evidence" value="ECO:0007669"/>
    <property type="project" value="InterPro"/>
</dbReference>
<dbReference type="InterPro" id="IPR002347">
    <property type="entry name" value="SDR_fam"/>
</dbReference>
<evidence type="ECO:0000256" key="9">
    <source>
        <dbReference type="PIRSR" id="PIRSR611284-2"/>
    </source>
</evidence>
<comment type="catalytic activity">
    <reaction evidence="7 11">
        <text>a (3R)-hydroxyacyl-[ACP] + NADP(+) = a 3-oxoacyl-[ACP] + NADPH + H(+)</text>
        <dbReference type="Rhea" id="RHEA:17397"/>
        <dbReference type="Rhea" id="RHEA-COMP:9916"/>
        <dbReference type="Rhea" id="RHEA-COMP:9945"/>
        <dbReference type="ChEBI" id="CHEBI:15378"/>
        <dbReference type="ChEBI" id="CHEBI:57783"/>
        <dbReference type="ChEBI" id="CHEBI:58349"/>
        <dbReference type="ChEBI" id="CHEBI:78776"/>
        <dbReference type="ChEBI" id="CHEBI:78827"/>
        <dbReference type="EC" id="1.1.1.100"/>
    </reaction>
</comment>
<dbReference type="PRINTS" id="PR00080">
    <property type="entry name" value="SDRFAMILY"/>
</dbReference>
<protein>
    <recommendedName>
        <fullName evidence="3 11">3-oxoacyl-[acyl-carrier-protein] reductase</fullName>
        <ecNumber evidence="3 11">1.1.1.100</ecNumber>
    </recommendedName>
</protein>
<evidence type="ECO:0000256" key="4">
    <source>
        <dbReference type="ARBA" id="ARBA00022832"/>
    </source>
</evidence>
<evidence type="ECO:0000256" key="7">
    <source>
        <dbReference type="ARBA" id="ARBA00048508"/>
    </source>
</evidence>
<dbReference type="Proteomes" id="UP000271031">
    <property type="component" value="Unassembled WGS sequence"/>
</dbReference>
<dbReference type="NCBIfam" id="NF009466">
    <property type="entry name" value="PRK12826.1-2"/>
    <property type="match status" value="1"/>
</dbReference>
<comment type="similarity">
    <text evidence="2 10">Belongs to the short-chain dehydrogenases/reductases (SDR) family.</text>
</comment>
<dbReference type="CDD" id="cd05333">
    <property type="entry name" value="BKR_SDR_c"/>
    <property type="match status" value="1"/>
</dbReference>
<keyword evidence="11" id="KW-0443">Lipid metabolism</keyword>
<dbReference type="NCBIfam" id="TIGR01829">
    <property type="entry name" value="AcAcCoA_reduct"/>
    <property type="match status" value="1"/>
</dbReference>
<dbReference type="EMBL" id="RHHQ01000003">
    <property type="protein sequence ID" value="RNB92447.1"/>
    <property type="molecule type" value="Genomic_DNA"/>
</dbReference>
<dbReference type="GO" id="GO:0006633">
    <property type="term" value="P:fatty acid biosynthetic process"/>
    <property type="evidence" value="ECO:0007669"/>
    <property type="project" value="UniProtKB-UniPathway"/>
</dbReference>
<comment type="function">
    <text evidence="11">Catalyzes the NADPH-dependent reduction of beta-ketoacyl-ACP substrates to beta-hydroxyacyl-ACP products, the first reductive step in the elongation cycle of fatty acid biosynthesis.</text>
</comment>
<dbReference type="PRINTS" id="PR00081">
    <property type="entry name" value="GDHRDH"/>
</dbReference>
<dbReference type="FunFam" id="3.40.50.720:FF:000173">
    <property type="entry name" value="3-oxoacyl-[acyl-carrier protein] reductase"/>
    <property type="match status" value="1"/>
</dbReference>
<evidence type="ECO:0000256" key="6">
    <source>
        <dbReference type="ARBA" id="ARBA00023160"/>
    </source>
</evidence>
<feature type="binding site" evidence="9">
    <location>
        <position position="102"/>
    </location>
    <ligand>
        <name>NADP(+)</name>
        <dbReference type="ChEBI" id="CHEBI:58349"/>
    </ligand>
</feature>
<dbReference type="InterPro" id="IPR011283">
    <property type="entry name" value="Acetoacetyl-CoA_reductase"/>
</dbReference>
<dbReference type="NCBIfam" id="TIGR01830">
    <property type="entry name" value="3oxo_ACP_reduc"/>
    <property type="match status" value="1"/>
</dbReference>
<comment type="caution">
    <text evidence="13">The sequence shown here is derived from an EMBL/GenBank/DDBJ whole genome shotgun (WGS) entry which is preliminary data.</text>
</comment>
<dbReference type="PROSITE" id="PS00061">
    <property type="entry name" value="ADH_SHORT"/>
    <property type="match status" value="1"/>
</dbReference>
<evidence type="ECO:0000313" key="14">
    <source>
        <dbReference type="Proteomes" id="UP000271031"/>
    </source>
</evidence>
<evidence type="ECO:0000256" key="10">
    <source>
        <dbReference type="RuleBase" id="RU000363"/>
    </source>
</evidence>
<accession>A0A3M8DZM9</accession>
<keyword evidence="5 11" id="KW-0560">Oxidoreductase</keyword>
<keyword evidence="6 11" id="KW-0275">Fatty acid biosynthesis</keyword>
<feature type="binding site" evidence="9">
    <location>
        <begin position="24"/>
        <end position="27"/>
    </location>
    <ligand>
        <name>NADP(+)</name>
        <dbReference type="ChEBI" id="CHEBI:58349"/>
    </ligand>
</feature>
<dbReference type="PANTHER" id="PTHR42879">
    <property type="entry name" value="3-OXOACYL-(ACYL-CARRIER-PROTEIN) REDUCTASE"/>
    <property type="match status" value="1"/>
</dbReference>
<proteinExistence type="inferred from homology"/>
<dbReference type="InterPro" id="IPR020904">
    <property type="entry name" value="Sc_DH/Rdtase_CS"/>
</dbReference>
<dbReference type="OrthoDB" id="9803333at2"/>
<keyword evidence="9 11" id="KW-0521">NADP</keyword>
<dbReference type="InterPro" id="IPR011284">
    <property type="entry name" value="3oxo_ACP_reduc"/>
</dbReference>
<keyword evidence="4 11" id="KW-0276">Fatty acid metabolism</keyword>
<comment type="subunit">
    <text evidence="11">Homotetramer.</text>
</comment>
<evidence type="ECO:0000256" key="2">
    <source>
        <dbReference type="ARBA" id="ARBA00006484"/>
    </source>
</evidence>
<evidence type="ECO:0000256" key="5">
    <source>
        <dbReference type="ARBA" id="ARBA00023002"/>
    </source>
</evidence>
<evidence type="ECO:0000256" key="11">
    <source>
        <dbReference type="RuleBase" id="RU366074"/>
    </source>
</evidence>
<dbReference type="SMART" id="SM00822">
    <property type="entry name" value="PKS_KR"/>
    <property type="match status" value="1"/>
</dbReference>
<dbReference type="GO" id="GO:0004316">
    <property type="term" value="F:3-oxoacyl-[acyl-carrier-protein] reductase (NADPH) activity"/>
    <property type="evidence" value="ECO:0007669"/>
    <property type="project" value="UniProtKB-UniRule"/>
</dbReference>
<dbReference type="UniPathway" id="UPA00094"/>
<dbReference type="GO" id="GO:0018454">
    <property type="term" value="F:acetoacetyl-CoA reductase activity"/>
    <property type="evidence" value="ECO:0007669"/>
    <property type="project" value="InterPro"/>
</dbReference>
<evidence type="ECO:0000259" key="12">
    <source>
        <dbReference type="SMART" id="SM00822"/>
    </source>
</evidence>
<gene>
    <name evidence="13" type="primary">fabG</name>
    <name evidence="13" type="ORF">EDM56_01735</name>
</gene>
<dbReference type="NCBIfam" id="NF005559">
    <property type="entry name" value="PRK07231.1"/>
    <property type="match status" value="1"/>
</dbReference>
<dbReference type="GO" id="GO:0051287">
    <property type="term" value="F:NAD binding"/>
    <property type="evidence" value="ECO:0007669"/>
    <property type="project" value="UniProtKB-UniRule"/>
</dbReference>
<dbReference type="InterPro" id="IPR036291">
    <property type="entry name" value="NAD(P)-bd_dom_sf"/>
</dbReference>
<dbReference type="NCBIfam" id="NF009464">
    <property type="entry name" value="PRK12824.1"/>
    <property type="match status" value="1"/>
</dbReference>
<feature type="domain" description="Ketoreductase" evidence="12">
    <location>
        <begin position="18"/>
        <end position="198"/>
    </location>
</feature>
<evidence type="ECO:0000256" key="8">
    <source>
        <dbReference type="PIRSR" id="PIRSR611284-1"/>
    </source>
</evidence>